<comment type="subcellular location">
    <subcellularLocation>
        <location evidence="1">Nucleus</location>
    </subcellularLocation>
</comment>
<evidence type="ECO:0000259" key="5">
    <source>
        <dbReference type="Pfam" id="PF03931"/>
    </source>
</evidence>
<sequence>MAGKEGSAAASNEDWIRIMSNDGYSFLVRRKVATASGTLKNMLNTESNFAEAASNTCAMSERGVIVEKLCEYLTYKTLYEKAPPKEDIPDFMERLAPEIALELLMAADYYDA</sequence>
<proteinExistence type="inferred from homology"/>
<dbReference type="SMART" id="SM00512">
    <property type="entry name" value="Skp1"/>
    <property type="match status" value="1"/>
</dbReference>
<evidence type="ECO:0000256" key="4">
    <source>
        <dbReference type="ARBA" id="ARBA00023242"/>
    </source>
</evidence>
<comment type="caution">
    <text evidence="6">The sequence shown here is derived from an EMBL/GenBank/DDBJ whole genome shotgun (WGS) entry which is preliminary data.</text>
</comment>
<keyword evidence="4" id="KW-0539">Nucleus</keyword>
<dbReference type="Pfam" id="PF03931">
    <property type="entry name" value="Skp1_POZ"/>
    <property type="match status" value="1"/>
</dbReference>
<comment type="similarity">
    <text evidence="2">Belongs to the SKP1 family.</text>
</comment>
<evidence type="ECO:0000256" key="1">
    <source>
        <dbReference type="ARBA" id="ARBA00004123"/>
    </source>
</evidence>
<name>A0A4S4MT45_9APHY</name>
<dbReference type="EMBL" id="SGPM01000129">
    <property type="protein sequence ID" value="THH29319.1"/>
    <property type="molecule type" value="Genomic_DNA"/>
</dbReference>
<reference evidence="6 7" key="1">
    <citation type="submission" date="2019-02" db="EMBL/GenBank/DDBJ databases">
        <title>Genome sequencing of the rare red list fungi Antrodiella citrinella (Flaviporus citrinellus).</title>
        <authorList>
            <person name="Buettner E."/>
            <person name="Kellner H."/>
        </authorList>
    </citation>
    <scope>NUCLEOTIDE SEQUENCE [LARGE SCALE GENOMIC DNA]</scope>
    <source>
        <strain evidence="6 7">DSM 108506</strain>
    </source>
</reference>
<dbReference type="SUPFAM" id="SSF54695">
    <property type="entry name" value="POZ domain"/>
    <property type="match status" value="1"/>
</dbReference>
<gene>
    <name evidence="6" type="ORF">EUX98_g4860</name>
</gene>
<evidence type="ECO:0000256" key="3">
    <source>
        <dbReference type="ARBA" id="ARBA00021347"/>
    </source>
</evidence>
<keyword evidence="7" id="KW-1185">Reference proteome</keyword>
<organism evidence="6 7">
    <name type="scientific">Antrodiella citrinella</name>
    <dbReference type="NCBI Taxonomy" id="2447956"/>
    <lineage>
        <taxon>Eukaryota</taxon>
        <taxon>Fungi</taxon>
        <taxon>Dikarya</taxon>
        <taxon>Basidiomycota</taxon>
        <taxon>Agaricomycotina</taxon>
        <taxon>Agaricomycetes</taxon>
        <taxon>Polyporales</taxon>
        <taxon>Steccherinaceae</taxon>
        <taxon>Antrodiella</taxon>
    </lineage>
</organism>
<dbReference type="InterPro" id="IPR001232">
    <property type="entry name" value="SKP1-like"/>
</dbReference>
<evidence type="ECO:0000313" key="6">
    <source>
        <dbReference type="EMBL" id="THH29319.1"/>
    </source>
</evidence>
<dbReference type="GO" id="GO:0005634">
    <property type="term" value="C:nucleus"/>
    <property type="evidence" value="ECO:0007669"/>
    <property type="project" value="UniProtKB-SubCell"/>
</dbReference>
<dbReference type="GO" id="GO:0006511">
    <property type="term" value="P:ubiquitin-dependent protein catabolic process"/>
    <property type="evidence" value="ECO:0007669"/>
    <property type="project" value="InterPro"/>
</dbReference>
<dbReference type="InterPro" id="IPR039948">
    <property type="entry name" value="ELC1"/>
</dbReference>
<dbReference type="OrthoDB" id="249087at2759"/>
<dbReference type="AlphaFoldDB" id="A0A4S4MT45"/>
<dbReference type="InterPro" id="IPR016073">
    <property type="entry name" value="Skp1_comp_POZ"/>
</dbReference>
<feature type="domain" description="SKP1 component POZ" evidence="5">
    <location>
        <begin position="16"/>
        <end position="45"/>
    </location>
</feature>
<dbReference type="Proteomes" id="UP000308730">
    <property type="component" value="Unassembled WGS sequence"/>
</dbReference>
<evidence type="ECO:0000313" key="7">
    <source>
        <dbReference type="Proteomes" id="UP000308730"/>
    </source>
</evidence>
<protein>
    <recommendedName>
        <fullName evidence="3">Elongin-C</fullName>
    </recommendedName>
</protein>
<dbReference type="FunFam" id="3.30.710.10:FF:000035">
    <property type="entry name" value="Elongin C transcription elongation factor"/>
    <property type="match status" value="1"/>
</dbReference>
<evidence type="ECO:0000256" key="2">
    <source>
        <dbReference type="ARBA" id="ARBA00009993"/>
    </source>
</evidence>
<dbReference type="InterPro" id="IPR011333">
    <property type="entry name" value="SKP1/BTB/POZ_sf"/>
</dbReference>
<dbReference type="PANTHER" id="PTHR20648">
    <property type="entry name" value="ELONGIN-C"/>
    <property type="match status" value="1"/>
</dbReference>
<dbReference type="Gene3D" id="3.30.710.10">
    <property type="entry name" value="Potassium Channel Kv1.1, Chain A"/>
    <property type="match status" value="1"/>
</dbReference>
<accession>A0A4S4MT45</accession>